<dbReference type="InterPro" id="IPR034981">
    <property type="entry name" value="Imelysin-like_EfeO/Algp7"/>
</dbReference>
<evidence type="ECO:0000256" key="2">
    <source>
        <dbReference type="ARBA" id="ARBA00005989"/>
    </source>
</evidence>
<dbReference type="Pfam" id="PF09375">
    <property type="entry name" value="Peptidase_M75"/>
    <property type="match status" value="1"/>
</dbReference>
<dbReference type="CDD" id="cd14656">
    <property type="entry name" value="Imelysin-like_EfeO"/>
    <property type="match status" value="1"/>
</dbReference>
<dbReference type="InterPro" id="IPR038352">
    <property type="entry name" value="Imelysin_sf"/>
</dbReference>
<dbReference type="GO" id="GO:0030313">
    <property type="term" value="C:cell envelope"/>
    <property type="evidence" value="ECO:0007669"/>
    <property type="project" value="UniProtKB-SubCell"/>
</dbReference>
<evidence type="ECO:0000256" key="1">
    <source>
        <dbReference type="ARBA" id="ARBA00004196"/>
    </source>
</evidence>
<dbReference type="EMBL" id="FOEF01000002">
    <property type="protein sequence ID" value="SEO78758.1"/>
    <property type="molecule type" value="Genomic_DNA"/>
</dbReference>
<dbReference type="InterPro" id="IPR050894">
    <property type="entry name" value="EfeM/EfeO_iron_uptake"/>
</dbReference>
<dbReference type="RefSeq" id="WP_342744000.1">
    <property type="nucleotide sequence ID" value="NZ_FOEF01000002.1"/>
</dbReference>
<reference evidence="5 6" key="1">
    <citation type="submission" date="2016-10" db="EMBL/GenBank/DDBJ databases">
        <authorList>
            <person name="de Groot N.N."/>
        </authorList>
    </citation>
    <scope>NUCLEOTIDE SEQUENCE [LARGE SCALE GENOMIC DNA]</scope>
    <source>
        <strain evidence="5 6">DSM 44993</strain>
    </source>
</reference>
<protein>
    <submittedName>
        <fullName evidence="5">Iron uptake system component EfeO</fullName>
    </submittedName>
</protein>
<sequence length="384" mass="40055">MRRSVVVLGAAGFAVVVVGATVAVSLMPGDDARQAAVIEVSRSVCGNGWTAPQSGSQTLQVRNNAAVTMEVEVIDPATGTVFGELDGVGAGTTRALPVNLGNGGYALRCVPDDGTPFVGATVQVTGGADRPGPAVVPVTNADLLGPLKQYHAYVTDGLGTLAGQTAALKRSVHSGNRESSRRAWLTAHLTYERLGAAYDAFGDSDGAINGTTDGRPGGAADPGFTGFHRLENGLWHNESLDALAPVADRLDADVSALRTAFADAQIDQNDLGLRAHEIMENTLQSELTGRSDYGSGSTLATAGANLTGTRAVLDVLRPLLATRFPGLKDLDAWLDRTERDLKAVEGRSLAELAQPQRERVNADVSELTERLAPIAAIAEPRRVS</sequence>
<dbReference type="PANTHER" id="PTHR39192">
    <property type="entry name" value="IRON UPTAKE SYSTEM COMPONENT EFEO"/>
    <property type="match status" value="1"/>
</dbReference>
<dbReference type="PANTHER" id="PTHR39192:SF1">
    <property type="entry name" value="IRON UPTAKE SYSTEM COMPONENT EFEO"/>
    <property type="match status" value="1"/>
</dbReference>
<dbReference type="AlphaFoldDB" id="A0A1H8SKG5"/>
<evidence type="ECO:0000259" key="4">
    <source>
        <dbReference type="Pfam" id="PF09375"/>
    </source>
</evidence>
<comment type="subcellular location">
    <subcellularLocation>
        <location evidence="1">Cell envelope</location>
    </subcellularLocation>
</comment>
<proteinExistence type="inferred from homology"/>
<organism evidence="5 6">
    <name type="scientific">Amycolatopsis saalfeldensis</name>
    <dbReference type="NCBI Taxonomy" id="394193"/>
    <lineage>
        <taxon>Bacteria</taxon>
        <taxon>Bacillati</taxon>
        <taxon>Actinomycetota</taxon>
        <taxon>Actinomycetes</taxon>
        <taxon>Pseudonocardiales</taxon>
        <taxon>Pseudonocardiaceae</taxon>
        <taxon>Amycolatopsis</taxon>
    </lineage>
</organism>
<keyword evidence="3" id="KW-0732">Signal</keyword>
<comment type="similarity">
    <text evidence="2">Belongs to the EfeM/EfeO family.</text>
</comment>
<dbReference type="Gene3D" id="1.20.1420.20">
    <property type="entry name" value="M75 peptidase, HXXE motif"/>
    <property type="match status" value="1"/>
</dbReference>
<keyword evidence="6" id="KW-1185">Reference proteome</keyword>
<evidence type="ECO:0000256" key="3">
    <source>
        <dbReference type="ARBA" id="ARBA00022729"/>
    </source>
</evidence>
<name>A0A1H8SKG5_9PSEU</name>
<evidence type="ECO:0000313" key="6">
    <source>
        <dbReference type="Proteomes" id="UP000198582"/>
    </source>
</evidence>
<feature type="domain" description="Imelysin-like" evidence="4">
    <location>
        <begin position="147"/>
        <end position="372"/>
    </location>
</feature>
<gene>
    <name evidence="5" type="ORF">SAMN04489732_102152</name>
</gene>
<dbReference type="STRING" id="394193.SAMN04489732_102152"/>
<dbReference type="Proteomes" id="UP000198582">
    <property type="component" value="Unassembled WGS sequence"/>
</dbReference>
<dbReference type="InterPro" id="IPR018976">
    <property type="entry name" value="Imelysin-like"/>
</dbReference>
<evidence type="ECO:0000313" key="5">
    <source>
        <dbReference type="EMBL" id="SEO78758.1"/>
    </source>
</evidence>
<accession>A0A1H8SKG5</accession>